<feature type="domain" description="B30.2/SPRY" evidence="10">
    <location>
        <begin position="291"/>
        <end position="487"/>
    </location>
</feature>
<dbReference type="InterPro" id="IPR013083">
    <property type="entry name" value="Znf_RING/FYVE/PHD"/>
</dbReference>
<dbReference type="InterPro" id="IPR050143">
    <property type="entry name" value="TRIM/RBCC"/>
</dbReference>
<comment type="similarity">
    <text evidence="2">Belongs to the TRIM/RBCC family.</text>
</comment>
<dbReference type="GO" id="GO:0008270">
    <property type="term" value="F:zinc ion binding"/>
    <property type="evidence" value="ECO:0007669"/>
    <property type="project" value="UniProtKB-KW"/>
</dbReference>
<evidence type="ECO:0000256" key="5">
    <source>
        <dbReference type="ARBA" id="ARBA00022771"/>
    </source>
</evidence>
<dbReference type="PANTHER" id="PTHR24103">
    <property type="entry name" value="E3 UBIQUITIN-PROTEIN LIGASE TRIM"/>
    <property type="match status" value="1"/>
</dbReference>
<dbReference type="SMART" id="SM00449">
    <property type="entry name" value="SPRY"/>
    <property type="match status" value="1"/>
</dbReference>
<keyword evidence="4" id="KW-0479">Metal-binding</keyword>
<proteinExistence type="inferred from homology"/>
<evidence type="ECO:0000256" key="6">
    <source>
        <dbReference type="ARBA" id="ARBA00022833"/>
    </source>
</evidence>
<dbReference type="SUPFAM" id="SSF57850">
    <property type="entry name" value="RING/U-box"/>
    <property type="match status" value="1"/>
</dbReference>
<dbReference type="SMART" id="SM00184">
    <property type="entry name" value="RING"/>
    <property type="match status" value="1"/>
</dbReference>
<dbReference type="InterPro" id="IPR043136">
    <property type="entry name" value="B30.2/SPRY_sf"/>
</dbReference>
<dbReference type="Pfam" id="PF13765">
    <property type="entry name" value="PRY"/>
    <property type="match status" value="1"/>
</dbReference>
<name>A0AAD3RBD9_LATJO</name>
<accession>A0AAD3RBD9</accession>
<dbReference type="CDD" id="cd12905">
    <property type="entry name" value="SPRY_PRY_A33L"/>
    <property type="match status" value="1"/>
</dbReference>
<feature type="domain" description="RING-type" evidence="9">
    <location>
        <begin position="78"/>
        <end position="119"/>
    </location>
</feature>
<reference evidence="11" key="1">
    <citation type="submission" date="2022-08" db="EMBL/GenBank/DDBJ databases">
        <title>Genome sequencing of akame (Lates japonicus).</title>
        <authorList>
            <person name="Hashiguchi Y."/>
            <person name="Takahashi H."/>
        </authorList>
    </citation>
    <scope>NUCLEOTIDE SEQUENCE</scope>
    <source>
        <strain evidence="11">Kochi</strain>
    </source>
</reference>
<dbReference type="Gene3D" id="2.60.120.920">
    <property type="match status" value="1"/>
</dbReference>
<dbReference type="CDD" id="cd16594">
    <property type="entry name" value="RING-HC_TRIM7-like_C-IV"/>
    <property type="match status" value="1"/>
</dbReference>
<dbReference type="GO" id="GO:0005737">
    <property type="term" value="C:cytoplasm"/>
    <property type="evidence" value="ECO:0007669"/>
    <property type="project" value="UniProtKB-SubCell"/>
</dbReference>
<evidence type="ECO:0000256" key="7">
    <source>
        <dbReference type="PROSITE-ProRule" id="PRU00175"/>
    </source>
</evidence>
<evidence type="ECO:0000259" key="9">
    <source>
        <dbReference type="PROSITE" id="PS50089"/>
    </source>
</evidence>
<comment type="caution">
    <text evidence="11">The sequence shown here is derived from an EMBL/GenBank/DDBJ whole genome shotgun (WGS) entry which is preliminary data.</text>
</comment>
<evidence type="ECO:0000256" key="8">
    <source>
        <dbReference type="SAM" id="Coils"/>
    </source>
</evidence>
<organism evidence="11 12">
    <name type="scientific">Lates japonicus</name>
    <name type="common">Japanese lates</name>
    <dbReference type="NCBI Taxonomy" id="270547"/>
    <lineage>
        <taxon>Eukaryota</taxon>
        <taxon>Metazoa</taxon>
        <taxon>Chordata</taxon>
        <taxon>Craniata</taxon>
        <taxon>Vertebrata</taxon>
        <taxon>Euteleostomi</taxon>
        <taxon>Actinopterygii</taxon>
        <taxon>Neopterygii</taxon>
        <taxon>Teleostei</taxon>
        <taxon>Neoteleostei</taxon>
        <taxon>Acanthomorphata</taxon>
        <taxon>Carangaria</taxon>
        <taxon>Carangaria incertae sedis</taxon>
        <taxon>Centropomidae</taxon>
        <taxon>Lates</taxon>
    </lineage>
</organism>
<dbReference type="AlphaFoldDB" id="A0AAD3RBD9"/>
<dbReference type="PRINTS" id="PR01407">
    <property type="entry name" value="BUTYPHLNCDUF"/>
</dbReference>
<feature type="coiled-coil region" evidence="8">
    <location>
        <begin position="214"/>
        <end position="259"/>
    </location>
</feature>
<sequence>MATKVFLVNLQIVNIHREDQRALVRTPFSEQQTALLLSLPQCGRTPQRKRPVTMATAAAAPANVAPSTKSSLREDLTCAICCDLFREPVMLACMHHFCKSCISRYWRGTQGPVTCPQCRKEFTCRQFQTNYLVAAMVEKVRATTSDTYIQNLEKQLRETLESHRLRRDDYINSIRRDKDKMDTIKRLGADLQARVKGEFRALHQILHDEEMCMLEQLRREQEEDLEKVQRHLEAVKLAVRELEENIRALQQASAATDNIILSELPQLRPCVQVDNAPEFDSNGFSNKYMAPLQYITWRKMFSSLKPGPCPLTFDVDTAHPSIRVSRDKTVAVECDSMMSYTEHNKRFLQCVNILAAQGFQSGRHYWEVEVGSKPKWDLGVALEGVDRHLRIKLSPESGYWTLRLRNRNEYSAGTQPWTRLQLGSSPQRVGVFLDCEERRVSFYNADDMSLLYTFANGPRGKVFPFFSPCISGSSQEPQPIKLLHYPPVALSG</sequence>
<evidence type="ECO:0000313" key="12">
    <source>
        <dbReference type="Proteomes" id="UP001279410"/>
    </source>
</evidence>
<dbReference type="InterPro" id="IPR006574">
    <property type="entry name" value="PRY"/>
</dbReference>
<dbReference type="PROSITE" id="PS50188">
    <property type="entry name" value="B302_SPRY"/>
    <property type="match status" value="1"/>
</dbReference>
<dbReference type="EMBL" id="BRZM01000049">
    <property type="protein sequence ID" value="GLD62041.1"/>
    <property type="molecule type" value="Genomic_DNA"/>
</dbReference>
<dbReference type="Pfam" id="PF00097">
    <property type="entry name" value="zf-C3HC4"/>
    <property type="match status" value="1"/>
</dbReference>
<dbReference type="InterPro" id="IPR003877">
    <property type="entry name" value="SPRY_dom"/>
</dbReference>
<dbReference type="InterPro" id="IPR003879">
    <property type="entry name" value="Butyrophylin_SPRY"/>
</dbReference>
<dbReference type="PROSITE" id="PS00518">
    <property type="entry name" value="ZF_RING_1"/>
    <property type="match status" value="1"/>
</dbReference>
<dbReference type="SUPFAM" id="SSF49899">
    <property type="entry name" value="Concanavalin A-like lectins/glucanases"/>
    <property type="match status" value="1"/>
</dbReference>
<dbReference type="Proteomes" id="UP001279410">
    <property type="component" value="Unassembled WGS sequence"/>
</dbReference>
<evidence type="ECO:0000259" key="10">
    <source>
        <dbReference type="PROSITE" id="PS50188"/>
    </source>
</evidence>
<dbReference type="InterPro" id="IPR001841">
    <property type="entry name" value="Znf_RING"/>
</dbReference>
<keyword evidence="8" id="KW-0175">Coiled coil</keyword>
<dbReference type="InterPro" id="IPR013320">
    <property type="entry name" value="ConA-like_dom_sf"/>
</dbReference>
<comment type="subcellular location">
    <subcellularLocation>
        <location evidence="1">Cytoplasm</location>
    </subcellularLocation>
</comment>
<keyword evidence="6" id="KW-0862">Zinc</keyword>
<evidence type="ECO:0000256" key="4">
    <source>
        <dbReference type="ARBA" id="ARBA00022723"/>
    </source>
</evidence>
<keyword evidence="3" id="KW-0963">Cytoplasm</keyword>
<dbReference type="InterPro" id="IPR001870">
    <property type="entry name" value="B30.2/SPRY"/>
</dbReference>
<evidence type="ECO:0000256" key="1">
    <source>
        <dbReference type="ARBA" id="ARBA00004496"/>
    </source>
</evidence>
<dbReference type="InterPro" id="IPR018957">
    <property type="entry name" value="Znf_C3HC4_RING-type"/>
</dbReference>
<gene>
    <name evidence="11" type="ORF">AKAME5_001379700</name>
</gene>
<keyword evidence="5 7" id="KW-0863">Zinc-finger</keyword>
<evidence type="ECO:0000256" key="3">
    <source>
        <dbReference type="ARBA" id="ARBA00022490"/>
    </source>
</evidence>
<evidence type="ECO:0000256" key="2">
    <source>
        <dbReference type="ARBA" id="ARBA00008518"/>
    </source>
</evidence>
<dbReference type="PROSITE" id="PS50089">
    <property type="entry name" value="ZF_RING_2"/>
    <property type="match status" value="1"/>
</dbReference>
<dbReference type="SMART" id="SM00589">
    <property type="entry name" value="PRY"/>
    <property type="match status" value="1"/>
</dbReference>
<dbReference type="Pfam" id="PF00622">
    <property type="entry name" value="SPRY"/>
    <property type="match status" value="1"/>
</dbReference>
<protein>
    <submittedName>
        <fullName evidence="11">Zinc-binding protein A33-like protein</fullName>
    </submittedName>
</protein>
<keyword evidence="12" id="KW-1185">Reference proteome</keyword>
<dbReference type="InterPro" id="IPR017907">
    <property type="entry name" value="Znf_RING_CS"/>
</dbReference>
<evidence type="ECO:0000313" key="11">
    <source>
        <dbReference type="EMBL" id="GLD62041.1"/>
    </source>
</evidence>
<dbReference type="FunFam" id="2.60.120.920:FF:000004">
    <property type="entry name" value="Butyrophilin subfamily 1 member A1"/>
    <property type="match status" value="1"/>
</dbReference>
<dbReference type="Gene3D" id="3.30.40.10">
    <property type="entry name" value="Zinc/RING finger domain, C3HC4 (zinc finger)"/>
    <property type="match status" value="1"/>
</dbReference>